<evidence type="ECO:0000313" key="2">
    <source>
        <dbReference type="EMBL" id="KAA3475528.1"/>
    </source>
</evidence>
<evidence type="ECO:0000313" key="3">
    <source>
        <dbReference type="Proteomes" id="UP000325315"/>
    </source>
</evidence>
<feature type="compositionally biased region" description="Polar residues" evidence="1">
    <location>
        <begin position="121"/>
        <end position="132"/>
    </location>
</feature>
<keyword evidence="3" id="KW-1185">Reference proteome</keyword>
<dbReference type="PANTHER" id="PTHR37187">
    <property type="entry name" value="EXPRESSED PROTEIN"/>
    <property type="match status" value="1"/>
</dbReference>
<feature type="compositionally biased region" description="Basic and acidic residues" evidence="1">
    <location>
        <begin position="192"/>
        <end position="201"/>
    </location>
</feature>
<feature type="compositionally biased region" description="Basic and acidic residues" evidence="1">
    <location>
        <begin position="19"/>
        <end position="28"/>
    </location>
</feature>
<feature type="compositionally biased region" description="Polar residues" evidence="1">
    <location>
        <begin position="163"/>
        <end position="180"/>
    </location>
</feature>
<organism evidence="2 3">
    <name type="scientific">Gossypium australe</name>
    <dbReference type="NCBI Taxonomy" id="47621"/>
    <lineage>
        <taxon>Eukaryota</taxon>
        <taxon>Viridiplantae</taxon>
        <taxon>Streptophyta</taxon>
        <taxon>Embryophyta</taxon>
        <taxon>Tracheophyta</taxon>
        <taxon>Spermatophyta</taxon>
        <taxon>Magnoliopsida</taxon>
        <taxon>eudicotyledons</taxon>
        <taxon>Gunneridae</taxon>
        <taxon>Pentapetalae</taxon>
        <taxon>rosids</taxon>
        <taxon>malvids</taxon>
        <taxon>Malvales</taxon>
        <taxon>Malvaceae</taxon>
        <taxon>Malvoideae</taxon>
        <taxon>Gossypium</taxon>
    </lineage>
</organism>
<dbReference type="PANTHER" id="PTHR37187:SF7">
    <property type="entry name" value="EXPRESSED PROTEIN"/>
    <property type="match status" value="1"/>
</dbReference>
<protein>
    <submittedName>
        <fullName evidence="2">Uncharacterized protein</fullName>
    </submittedName>
</protein>
<dbReference type="OrthoDB" id="1926326at2759"/>
<feature type="compositionally biased region" description="Acidic residues" evidence="1">
    <location>
        <begin position="88"/>
        <end position="99"/>
    </location>
</feature>
<feature type="compositionally biased region" description="Basic and acidic residues" evidence="1">
    <location>
        <begin position="45"/>
        <end position="65"/>
    </location>
</feature>
<evidence type="ECO:0000256" key="1">
    <source>
        <dbReference type="SAM" id="MobiDB-lite"/>
    </source>
</evidence>
<dbReference type="Proteomes" id="UP000325315">
    <property type="component" value="Unassembled WGS sequence"/>
</dbReference>
<gene>
    <name evidence="2" type="ORF">EPI10_025700</name>
</gene>
<reference evidence="3" key="1">
    <citation type="journal article" date="2019" name="Plant Biotechnol. J.">
        <title>Genome sequencing of the Australian wild diploid species Gossypium australe highlights disease resistance and delayed gland morphogenesis.</title>
        <authorList>
            <person name="Cai Y."/>
            <person name="Cai X."/>
            <person name="Wang Q."/>
            <person name="Wang P."/>
            <person name="Zhang Y."/>
            <person name="Cai C."/>
            <person name="Xu Y."/>
            <person name="Wang K."/>
            <person name="Zhou Z."/>
            <person name="Wang C."/>
            <person name="Geng S."/>
            <person name="Li B."/>
            <person name="Dong Q."/>
            <person name="Hou Y."/>
            <person name="Wang H."/>
            <person name="Ai P."/>
            <person name="Liu Z."/>
            <person name="Yi F."/>
            <person name="Sun M."/>
            <person name="An G."/>
            <person name="Cheng J."/>
            <person name="Zhang Y."/>
            <person name="Shi Q."/>
            <person name="Xie Y."/>
            <person name="Shi X."/>
            <person name="Chang Y."/>
            <person name="Huang F."/>
            <person name="Chen Y."/>
            <person name="Hong S."/>
            <person name="Mi L."/>
            <person name="Sun Q."/>
            <person name="Zhang L."/>
            <person name="Zhou B."/>
            <person name="Peng R."/>
            <person name="Zhang X."/>
            <person name="Liu F."/>
        </authorList>
    </citation>
    <scope>NUCLEOTIDE SEQUENCE [LARGE SCALE GENOMIC DNA]</scope>
    <source>
        <strain evidence="3">cv. PA1801</strain>
    </source>
</reference>
<proteinExistence type="predicted"/>
<name>A0A5B6W2W5_9ROSI</name>
<comment type="caution">
    <text evidence="2">The sequence shown here is derived from an EMBL/GenBank/DDBJ whole genome shotgun (WGS) entry which is preliminary data.</text>
</comment>
<dbReference type="EMBL" id="SMMG02000005">
    <property type="protein sequence ID" value="KAA3475528.1"/>
    <property type="molecule type" value="Genomic_DNA"/>
</dbReference>
<accession>A0A5B6W2W5</accession>
<feature type="compositionally biased region" description="Basic and acidic residues" evidence="1">
    <location>
        <begin position="106"/>
        <end position="116"/>
    </location>
</feature>
<sequence length="298" mass="32143">MEEYSKGTLEVEDSQNVQVHEEENKEEFGVVNGGEDDSNSSSSSSDKEDNSEEKLVSESVEEKVVSESVGVSLTEDTEPSVEKLGDSDVAELDDKETEENVSPSLELDHTNAKETEELSAAETTVVSELSTDVESKETGQDETNDSTVGGAVVVADQGITDDNGGNPSGSPELSSNQNVEDSLEAANVPPVETRDAGEVEDKPVMHESIENQTILSVGNRSVQPTSWKIWGKILKQNLKFLVEFIAISAKIMGEKISEVGLGMKLGFSSLEWAIAIRCGVFEFVYNNICDDTLGLNLV</sequence>
<dbReference type="AlphaFoldDB" id="A0A5B6W2W5"/>
<feature type="region of interest" description="Disordered" evidence="1">
    <location>
        <begin position="1"/>
        <end position="201"/>
    </location>
</feature>